<dbReference type="Proteomes" id="UP000248703">
    <property type="component" value="Unassembled WGS sequence"/>
</dbReference>
<sequence>MNQEDKLKILKDILLKDEHEYALSIEHKLKKLEDLINKQNNLSKHIDPILEEKLDEFIKEMPKTLGPTITETLKAEIKNSQDAVVEALYPIMGKMIKKYIQKEIQILSENINKKVNNSFSFESLFRKFKSKKTGVSEADLILQEQLKPKIEQIMVIESGSGIIVSEYSKTQNLDQDTVAGMLTAIKSFAEDAFTTEAQNLEYIEYENYHIHLQNFSNYYIAVAVSGAFTATFRSRLEDKLLDFAQNIINKTDLNNSDTFSTKLKAYFENENI</sequence>
<proteinExistence type="predicted"/>
<organism evidence="1 2">
    <name type="scientific">Olleya aquimaris</name>
    <dbReference type="NCBI Taxonomy" id="639310"/>
    <lineage>
        <taxon>Bacteria</taxon>
        <taxon>Pseudomonadati</taxon>
        <taxon>Bacteroidota</taxon>
        <taxon>Flavobacteriia</taxon>
        <taxon>Flavobacteriales</taxon>
        <taxon>Flavobacteriaceae</taxon>
    </lineage>
</organism>
<dbReference type="AlphaFoldDB" id="A0A327RDA1"/>
<reference evidence="1 2" key="1">
    <citation type="submission" date="2018-06" db="EMBL/GenBank/DDBJ databases">
        <title>Genomic Encyclopedia of Archaeal and Bacterial Type Strains, Phase II (KMG-II): from individual species to whole genera.</title>
        <authorList>
            <person name="Goeker M."/>
        </authorList>
    </citation>
    <scope>NUCLEOTIDE SEQUENCE [LARGE SCALE GENOMIC DNA]</scope>
    <source>
        <strain evidence="1 2">DSM 24464</strain>
    </source>
</reference>
<gene>
    <name evidence="1" type="ORF">LY08_01334</name>
</gene>
<evidence type="ECO:0008006" key="3">
    <source>
        <dbReference type="Google" id="ProtNLM"/>
    </source>
</evidence>
<dbReference type="OrthoDB" id="5347798at2"/>
<protein>
    <recommendedName>
        <fullName evidence="3">Cell envelope biogenesis protein OmpA</fullName>
    </recommendedName>
</protein>
<keyword evidence="2" id="KW-1185">Reference proteome</keyword>
<dbReference type="RefSeq" id="WP_111659661.1">
    <property type="nucleotide sequence ID" value="NZ_QLLO01000004.1"/>
</dbReference>
<dbReference type="EMBL" id="QLLO01000004">
    <property type="protein sequence ID" value="RAJ14986.1"/>
    <property type="molecule type" value="Genomic_DNA"/>
</dbReference>
<evidence type="ECO:0000313" key="1">
    <source>
        <dbReference type="EMBL" id="RAJ14986.1"/>
    </source>
</evidence>
<accession>A0A327RDA1</accession>
<comment type="caution">
    <text evidence="1">The sequence shown here is derived from an EMBL/GenBank/DDBJ whole genome shotgun (WGS) entry which is preliminary data.</text>
</comment>
<name>A0A327RDA1_9FLAO</name>
<evidence type="ECO:0000313" key="2">
    <source>
        <dbReference type="Proteomes" id="UP000248703"/>
    </source>
</evidence>